<dbReference type="InterPro" id="IPR028357">
    <property type="entry name" value="UDPglc_DH_bac"/>
</dbReference>
<evidence type="ECO:0000259" key="12">
    <source>
        <dbReference type="SMART" id="SM00984"/>
    </source>
</evidence>
<dbReference type="SUPFAM" id="SSF52413">
    <property type="entry name" value="UDP-glucose/GDP-mannose dehydrogenase C-terminal domain"/>
    <property type="match status" value="1"/>
</dbReference>
<dbReference type="Pfam" id="PF03721">
    <property type="entry name" value="UDPG_MGDP_dh_N"/>
    <property type="match status" value="1"/>
</dbReference>
<dbReference type="GO" id="GO:0003979">
    <property type="term" value="F:UDP-glucose 6-dehydrogenase activity"/>
    <property type="evidence" value="ECO:0007669"/>
    <property type="project" value="UniProtKB-EC"/>
</dbReference>
<comment type="catalytic activity">
    <reaction evidence="6 7">
        <text>UDP-alpha-D-glucose + 2 NAD(+) + H2O = UDP-alpha-D-glucuronate + 2 NADH + 3 H(+)</text>
        <dbReference type="Rhea" id="RHEA:23596"/>
        <dbReference type="ChEBI" id="CHEBI:15377"/>
        <dbReference type="ChEBI" id="CHEBI:15378"/>
        <dbReference type="ChEBI" id="CHEBI:57540"/>
        <dbReference type="ChEBI" id="CHEBI:57945"/>
        <dbReference type="ChEBI" id="CHEBI:58052"/>
        <dbReference type="ChEBI" id="CHEBI:58885"/>
        <dbReference type="EC" id="1.1.1.22"/>
    </reaction>
</comment>
<dbReference type="PIRSF" id="PIRSF000124">
    <property type="entry name" value="UDPglc_GDPman_dh"/>
    <property type="match status" value="1"/>
</dbReference>
<dbReference type="InterPro" id="IPR036220">
    <property type="entry name" value="UDP-Glc/GDP-Man_DH_C_sf"/>
</dbReference>
<dbReference type="Gene3D" id="3.40.50.720">
    <property type="entry name" value="NAD(P)-binding Rossmann-like Domain"/>
    <property type="match status" value="2"/>
</dbReference>
<dbReference type="EMBL" id="DWWC01000185">
    <property type="protein sequence ID" value="HJC69795.1"/>
    <property type="molecule type" value="Genomic_DNA"/>
</dbReference>
<evidence type="ECO:0000256" key="2">
    <source>
        <dbReference type="ARBA" id="ARBA00006601"/>
    </source>
</evidence>
<keyword evidence="4 7" id="KW-0560">Oxidoreductase</keyword>
<feature type="region of interest" description="Disordered" evidence="11">
    <location>
        <begin position="1"/>
        <end position="28"/>
    </location>
</feature>
<evidence type="ECO:0000313" key="14">
    <source>
        <dbReference type="Proteomes" id="UP000823854"/>
    </source>
</evidence>
<dbReference type="EC" id="1.1.1.22" evidence="3 7"/>
<feature type="binding site" evidence="9">
    <location>
        <position position="292"/>
    </location>
    <ligand>
        <name>substrate</name>
    </ligand>
</feature>
<feature type="binding site" evidence="9">
    <location>
        <begin position="184"/>
        <end position="187"/>
    </location>
    <ligand>
        <name>substrate</name>
    </ligand>
</feature>
<dbReference type="InterPro" id="IPR001732">
    <property type="entry name" value="UDP-Glc/GDP-Man_DH_N"/>
</dbReference>
<dbReference type="InterPro" id="IPR036291">
    <property type="entry name" value="NAD(P)-bd_dom_sf"/>
</dbReference>
<evidence type="ECO:0000256" key="4">
    <source>
        <dbReference type="ARBA" id="ARBA00023002"/>
    </source>
</evidence>
<gene>
    <name evidence="13" type="ORF">H9932_08990</name>
</gene>
<feature type="binding site" evidence="9">
    <location>
        <position position="358"/>
    </location>
    <ligand>
        <name>substrate</name>
    </ligand>
</feature>
<accession>A0A9D2Q2N4</accession>
<evidence type="ECO:0000256" key="6">
    <source>
        <dbReference type="ARBA" id="ARBA00047473"/>
    </source>
</evidence>
<dbReference type="SUPFAM" id="SSF48179">
    <property type="entry name" value="6-phosphogluconate dehydrogenase C-terminal domain-like"/>
    <property type="match status" value="1"/>
</dbReference>
<dbReference type="PIRSF" id="PIRSF500134">
    <property type="entry name" value="UDPglc_DH_bac"/>
    <property type="match status" value="1"/>
</dbReference>
<feature type="binding site" evidence="10">
    <location>
        <position position="117"/>
    </location>
    <ligand>
        <name>NAD(+)</name>
        <dbReference type="ChEBI" id="CHEBI:57540"/>
    </ligand>
</feature>
<reference evidence="13" key="1">
    <citation type="journal article" date="2021" name="PeerJ">
        <title>Extensive microbial diversity within the chicken gut microbiome revealed by metagenomics and culture.</title>
        <authorList>
            <person name="Gilroy R."/>
            <person name="Ravi A."/>
            <person name="Getino M."/>
            <person name="Pursley I."/>
            <person name="Horton D.L."/>
            <person name="Alikhan N.F."/>
            <person name="Baker D."/>
            <person name="Gharbi K."/>
            <person name="Hall N."/>
            <person name="Watson M."/>
            <person name="Adriaenssens E.M."/>
            <person name="Foster-Nyarko E."/>
            <person name="Jarju S."/>
            <person name="Secka A."/>
            <person name="Antonio M."/>
            <person name="Oren A."/>
            <person name="Chaudhuri R.R."/>
            <person name="La Ragione R."/>
            <person name="Hildebrand F."/>
            <person name="Pallen M.J."/>
        </authorList>
    </citation>
    <scope>NUCLEOTIDE SEQUENCE</scope>
    <source>
        <strain evidence="13">CHK130-7132</strain>
    </source>
</reference>
<evidence type="ECO:0000256" key="10">
    <source>
        <dbReference type="PIRSR" id="PIRSR500134-3"/>
    </source>
</evidence>
<feature type="binding site" evidence="10">
    <location>
        <position position="61"/>
    </location>
    <ligand>
        <name>NAD(+)</name>
        <dbReference type="ChEBI" id="CHEBI:57540"/>
    </ligand>
</feature>
<feature type="binding site" evidence="10">
    <location>
        <position position="298"/>
    </location>
    <ligand>
        <name>NAD(+)</name>
        <dbReference type="ChEBI" id="CHEBI:57540"/>
    </ligand>
</feature>
<dbReference type="InterPro" id="IPR014026">
    <property type="entry name" value="UDP-Glc/GDP-Man_DH_dimer"/>
</dbReference>
<keyword evidence="5 7" id="KW-0520">NAD</keyword>
<proteinExistence type="inferred from homology"/>
<dbReference type="Proteomes" id="UP000823854">
    <property type="component" value="Unassembled WGS sequence"/>
</dbReference>
<dbReference type="SMART" id="SM00984">
    <property type="entry name" value="UDPG_MGDP_dh_C"/>
    <property type="match status" value="1"/>
</dbReference>
<dbReference type="InterPro" id="IPR017476">
    <property type="entry name" value="UDP-Glc/GDP-Man"/>
</dbReference>
<dbReference type="PANTHER" id="PTHR43750">
    <property type="entry name" value="UDP-GLUCOSE 6-DEHYDROGENASE TUAD"/>
    <property type="match status" value="1"/>
</dbReference>
<feature type="domain" description="UDP-glucose/GDP-mannose dehydrogenase C-terminal" evidence="12">
    <location>
        <begin position="351"/>
        <end position="452"/>
    </location>
</feature>
<evidence type="ECO:0000313" key="13">
    <source>
        <dbReference type="EMBL" id="HJC69795.1"/>
    </source>
</evidence>
<name>A0A9D2Q2N4_9MICO</name>
<reference evidence="13" key="2">
    <citation type="submission" date="2021-04" db="EMBL/GenBank/DDBJ databases">
        <authorList>
            <person name="Gilroy R."/>
        </authorList>
    </citation>
    <scope>NUCLEOTIDE SEQUENCE</scope>
    <source>
        <strain evidence="13">CHK130-7132</strain>
    </source>
</reference>
<dbReference type="GO" id="GO:0051287">
    <property type="term" value="F:NAD binding"/>
    <property type="evidence" value="ECO:0007669"/>
    <property type="project" value="InterPro"/>
</dbReference>
<evidence type="ECO:0000256" key="1">
    <source>
        <dbReference type="ARBA" id="ARBA00004701"/>
    </source>
</evidence>
<feature type="compositionally biased region" description="Low complexity" evidence="11">
    <location>
        <begin position="1"/>
        <end position="13"/>
    </location>
</feature>
<evidence type="ECO:0000256" key="3">
    <source>
        <dbReference type="ARBA" id="ARBA00012954"/>
    </source>
</evidence>
<feature type="binding site" evidence="9">
    <location>
        <position position="239"/>
    </location>
    <ligand>
        <name>substrate</name>
    </ligand>
</feature>
<feature type="binding site" evidence="10">
    <location>
        <position position="187"/>
    </location>
    <ligand>
        <name>NAD(+)</name>
        <dbReference type="ChEBI" id="CHEBI:57540"/>
    </ligand>
</feature>
<protein>
    <recommendedName>
        <fullName evidence="3 7">UDP-glucose 6-dehydrogenase</fullName>
        <ecNumber evidence="3 7">1.1.1.22</ecNumber>
    </recommendedName>
</protein>
<dbReference type="Pfam" id="PF03720">
    <property type="entry name" value="UDPG_MGDP_dh_C"/>
    <property type="match status" value="1"/>
</dbReference>
<evidence type="ECO:0000256" key="7">
    <source>
        <dbReference type="PIRNR" id="PIRNR000124"/>
    </source>
</evidence>
<feature type="binding site" evidence="9">
    <location>
        <begin position="284"/>
        <end position="288"/>
    </location>
    <ligand>
        <name>substrate</name>
    </ligand>
</feature>
<evidence type="ECO:0000256" key="11">
    <source>
        <dbReference type="SAM" id="MobiDB-lite"/>
    </source>
</evidence>
<comment type="pathway">
    <text evidence="1">Nucleotide-sugar biosynthesis; UDP-alpha-D-glucuronate biosynthesis; UDP-alpha-D-glucuronate from UDP-alpha-D-glucose: step 1/1.</text>
</comment>
<feature type="active site" description="Nucleophile" evidence="8">
    <location>
        <position position="295"/>
    </location>
</feature>
<dbReference type="PANTHER" id="PTHR43750:SF3">
    <property type="entry name" value="UDP-GLUCOSE 6-DEHYDROGENASE TUAD"/>
    <property type="match status" value="1"/>
</dbReference>
<dbReference type="NCBIfam" id="TIGR03026">
    <property type="entry name" value="NDP-sugDHase"/>
    <property type="match status" value="1"/>
</dbReference>
<feature type="binding site" evidence="10">
    <location>
        <position position="153"/>
    </location>
    <ligand>
        <name>NAD(+)</name>
        <dbReference type="ChEBI" id="CHEBI:57540"/>
    </ligand>
</feature>
<feature type="binding site" evidence="10">
    <location>
        <position position="66"/>
    </location>
    <ligand>
        <name>NAD(+)</name>
        <dbReference type="ChEBI" id="CHEBI:57540"/>
    </ligand>
</feature>
<dbReference type="Gene3D" id="1.20.5.100">
    <property type="entry name" value="Cytochrome c1, transmembrane anchor, C-terminal"/>
    <property type="match status" value="1"/>
</dbReference>
<dbReference type="GO" id="GO:0000271">
    <property type="term" value="P:polysaccharide biosynthetic process"/>
    <property type="evidence" value="ECO:0007669"/>
    <property type="project" value="InterPro"/>
</dbReference>
<comment type="caution">
    <text evidence="13">The sequence shown here is derived from an EMBL/GenBank/DDBJ whole genome shotgun (WGS) entry which is preliminary data.</text>
</comment>
<sequence>MTTDIFRTTDTCTAPTKENPVHTTTTPTDLPPRITVIGTGYLGATHAVCMAQLGFEVLGVDVDAAKIEALTGGRLPFHEPGLPEALEAATASGRLGFTTDFAEAAEFGDVHFLCVGTPQQSGSEAADLRYLEDAASALAARITRPALIVGKSTVPVGTAARLRGLVRGLSPAGEELDLAWNPEFLREGFAVQDTLHPDRLVLGVASTRAERILRRVYRPLLEQDVPLIVADLPTSELVKVAANSFLATKISYINAMAEVCESVDADVGVLARALALDERIGGKFLRPGLGFGGGCLPKDIRAFRHRAREIGAGAAVRFLEDVDEINARRRTRTVEMVRELAGGSLLGVRVAALGAAFKPDSDDVRDSPALDVARRMQLEGADVRVYDPEAAQNARRAHPELCLVPTLGDAVLGAEVTVLLTEWDEFLAAPAAEIGALVRERRILDARQALDERRYAEAGWEYRTLGRPARAPSLDVEGRGAGRKAAPIEL</sequence>
<dbReference type="AlphaFoldDB" id="A0A9D2Q2N4"/>
<evidence type="ECO:0000256" key="8">
    <source>
        <dbReference type="PIRSR" id="PIRSR500134-1"/>
    </source>
</evidence>
<comment type="similarity">
    <text evidence="2 7">Belongs to the UDP-glucose/GDP-mannose dehydrogenase family.</text>
</comment>
<feature type="binding site" evidence="10">
    <location>
        <position position="365"/>
    </location>
    <ligand>
        <name>NAD(+)</name>
        <dbReference type="ChEBI" id="CHEBI:57540"/>
    </ligand>
</feature>
<evidence type="ECO:0000256" key="9">
    <source>
        <dbReference type="PIRSR" id="PIRSR500134-2"/>
    </source>
</evidence>
<organism evidence="13 14">
    <name type="scientific">Candidatus Brachybacterium intestinipullorum</name>
    <dbReference type="NCBI Taxonomy" id="2838512"/>
    <lineage>
        <taxon>Bacteria</taxon>
        <taxon>Bacillati</taxon>
        <taxon>Actinomycetota</taxon>
        <taxon>Actinomycetes</taxon>
        <taxon>Micrococcales</taxon>
        <taxon>Dermabacteraceae</taxon>
        <taxon>Brachybacterium</taxon>
    </lineage>
</organism>
<evidence type="ECO:0000256" key="5">
    <source>
        <dbReference type="ARBA" id="ARBA00023027"/>
    </source>
</evidence>
<dbReference type="InterPro" id="IPR008927">
    <property type="entry name" value="6-PGluconate_DH-like_C_sf"/>
</dbReference>
<dbReference type="SUPFAM" id="SSF51735">
    <property type="entry name" value="NAD(P)-binding Rossmann-fold domains"/>
    <property type="match status" value="1"/>
</dbReference>
<dbReference type="Pfam" id="PF00984">
    <property type="entry name" value="UDPG_MGDP_dh"/>
    <property type="match status" value="1"/>
</dbReference>
<dbReference type="InterPro" id="IPR014027">
    <property type="entry name" value="UDP-Glc/GDP-Man_DH_C"/>
</dbReference>